<evidence type="ECO:0000313" key="2">
    <source>
        <dbReference type="Proteomes" id="UP001434883"/>
    </source>
</evidence>
<accession>A0ABV0R4Z2</accession>
<organism evidence="1 2">
    <name type="scientific">Xenoophorus captivus</name>
    <dbReference type="NCBI Taxonomy" id="1517983"/>
    <lineage>
        <taxon>Eukaryota</taxon>
        <taxon>Metazoa</taxon>
        <taxon>Chordata</taxon>
        <taxon>Craniata</taxon>
        <taxon>Vertebrata</taxon>
        <taxon>Euteleostomi</taxon>
        <taxon>Actinopterygii</taxon>
        <taxon>Neopterygii</taxon>
        <taxon>Teleostei</taxon>
        <taxon>Neoteleostei</taxon>
        <taxon>Acanthomorphata</taxon>
        <taxon>Ovalentaria</taxon>
        <taxon>Atherinomorphae</taxon>
        <taxon>Cyprinodontiformes</taxon>
        <taxon>Goodeidae</taxon>
        <taxon>Xenoophorus</taxon>
    </lineage>
</organism>
<evidence type="ECO:0000313" key="1">
    <source>
        <dbReference type="EMBL" id="MEQ2203191.1"/>
    </source>
</evidence>
<proteinExistence type="predicted"/>
<feature type="non-terminal residue" evidence="1">
    <location>
        <position position="1"/>
    </location>
</feature>
<protein>
    <submittedName>
        <fullName evidence="1">Uncharacterized protein</fullName>
    </submittedName>
</protein>
<dbReference type="Proteomes" id="UP001434883">
    <property type="component" value="Unassembled WGS sequence"/>
</dbReference>
<dbReference type="EMBL" id="JAHRIN010034263">
    <property type="protein sequence ID" value="MEQ2203191.1"/>
    <property type="molecule type" value="Genomic_DNA"/>
</dbReference>
<gene>
    <name evidence="1" type="ORF">XENOCAPTIV_026371</name>
</gene>
<reference evidence="1 2" key="1">
    <citation type="submission" date="2021-06" db="EMBL/GenBank/DDBJ databases">
        <authorList>
            <person name="Palmer J.M."/>
        </authorList>
    </citation>
    <scope>NUCLEOTIDE SEQUENCE [LARGE SCALE GENOMIC DNA]</scope>
    <source>
        <strain evidence="1 2">XC_2019</strain>
        <tissue evidence="1">Muscle</tissue>
    </source>
</reference>
<keyword evidence="2" id="KW-1185">Reference proteome</keyword>
<sequence>IQVFLRHSDYLSWSLNDLAIREVYAKDTQANDGQCPSFSCFCQQAPTAQHGLTLLEFIPDRLSHIL</sequence>
<comment type="caution">
    <text evidence="1">The sequence shown here is derived from an EMBL/GenBank/DDBJ whole genome shotgun (WGS) entry which is preliminary data.</text>
</comment>
<name>A0ABV0R4Z2_9TELE</name>